<evidence type="ECO:0000313" key="1">
    <source>
        <dbReference type="EMBL" id="GHE80254.1"/>
    </source>
</evidence>
<reference evidence="2" key="1">
    <citation type="journal article" date="2019" name="Int. J. Syst. Evol. Microbiol.">
        <title>The Global Catalogue of Microorganisms (GCM) 10K type strain sequencing project: providing services to taxonomists for standard genome sequencing and annotation.</title>
        <authorList>
            <consortium name="The Broad Institute Genomics Platform"/>
            <consortium name="The Broad Institute Genome Sequencing Center for Infectious Disease"/>
            <person name="Wu L."/>
            <person name="Ma J."/>
        </authorList>
    </citation>
    <scope>NUCLEOTIDE SEQUENCE [LARGE SCALE GENOMIC DNA]</scope>
    <source>
        <strain evidence="2">CGMCC 4.7677</strain>
    </source>
</reference>
<comment type="caution">
    <text evidence="1">The sequence shown here is derived from an EMBL/GenBank/DDBJ whole genome shotgun (WGS) entry which is preliminary data.</text>
</comment>
<keyword evidence="2" id="KW-1185">Reference proteome</keyword>
<dbReference type="Proteomes" id="UP000605897">
    <property type="component" value="Unassembled WGS sequence"/>
</dbReference>
<proteinExistence type="predicted"/>
<evidence type="ECO:0000313" key="2">
    <source>
        <dbReference type="Proteomes" id="UP000605897"/>
    </source>
</evidence>
<organism evidence="1 2">
    <name type="scientific">Amycolatopsis deserti</name>
    <dbReference type="NCBI Taxonomy" id="185696"/>
    <lineage>
        <taxon>Bacteria</taxon>
        <taxon>Bacillati</taxon>
        <taxon>Actinomycetota</taxon>
        <taxon>Actinomycetes</taxon>
        <taxon>Pseudonocardiales</taxon>
        <taxon>Pseudonocardiaceae</taxon>
        <taxon>Amycolatopsis</taxon>
    </lineage>
</organism>
<sequence>MADTLAAQRTQEQRWAAIYHDVKSMSSAAHHDDSTTEGFSWSRADAEPSWQLRPGLLGRYTGGK</sequence>
<dbReference type="RefSeq" id="WP_191243084.1">
    <property type="nucleotide sequence ID" value="NZ_BNAU01000001.1"/>
</dbReference>
<dbReference type="EMBL" id="BNAU01000001">
    <property type="protein sequence ID" value="GHE80254.1"/>
    <property type="molecule type" value="Genomic_DNA"/>
</dbReference>
<accession>A0ABQ3IE51</accession>
<name>A0ABQ3IE51_9PSEU</name>
<protein>
    <submittedName>
        <fullName evidence="1">Uncharacterized protein</fullName>
    </submittedName>
</protein>
<gene>
    <name evidence="1" type="ORF">GCM10017786_07910</name>
</gene>